<name>A0AAE1A5E8_9GAST</name>
<dbReference type="AlphaFoldDB" id="A0AAE1A5E8"/>
<comment type="caution">
    <text evidence="2">The sequence shown here is derived from an EMBL/GenBank/DDBJ whole genome shotgun (WGS) entry which is preliminary data.</text>
</comment>
<reference evidence="2" key="1">
    <citation type="journal article" date="2023" name="G3 (Bethesda)">
        <title>A reference genome for the long-term kleptoplast-retaining sea slug Elysia crispata morphotype clarki.</title>
        <authorList>
            <person name="Eastman K.E."/>
            <person name="Pendleton A.L."/>
            <person name="Shaikh M.A."/>
            <person name="Suttiyut T."/>
            <person name="Ogas R."/>
            <person name="Tomko P."/>
            <person name="Gavelis G."/>
            <person name="Widhalm J.R."/>
            <person name="Wisecaver J.H."/>
        </authorList>
    </citation>
    <scope>NUCLEOTIDE SEQUENCE</scope>
    <source>
        <strain evidence="2">ECLA1</strain>
    </source>
</reference>
<organism evidence="2 3">
    <name type="scientific">Elysia crispata</name>
    <name type="common">lettuce slug</name>
    <dbReference type="NCBI Taxonomy" id="231223"/>
    <lineage>
        <taxon>Eukaryota</taxon>
        <taxon>Metazoa</taxon>
        <taxon>Spiralia</taxon>
        <taxon>Lophotrochozoa</taxon>
        <taxon>Mollusca</taxon>
        <taxon>Gastropoda</taxon>
        <taxon>Heterobranchia</taxon>
        <taxon>Euthyneura</taxon>
        <taxon>Panpulmonata</taxon>
        <taxon>Sacoglossa</taxon>
        <taxon>Placobranchoidea</taxon>
        <taxon>Plakobranchidae</taxon>
        <taxon>Elysia</taxon>
    </lineage>
</organism>
<dbReference type="EMBL" id="JAWDGP010002614">
    <property type="protein sequence ID" value="KAK3781644.1"/>
    <property type="molecule type" value="Genomic_DNA"/>
</dbReference>
<feature type="region of interest" description="Disordered" evidence="1">
    <location>
        <begin position="83"/>
        <end position="111"/>
    </location>
</feature>
<evidence type="ECO:0000313" key="3">
    <source>
        <dbReference type="Proteomes" id="UP001283361"/>
    </source>
</evidence>
<proteinExistence type="predicted"/>
<evidence type="ECO:0000313" key="2">
    <source>
        <dbReference type="EMBL" id="KAK3781644.1"/>
    </source>
</evidence>
<evidence type="ECO:0000256" key="1">
    <source>
        <dbReference type="SAM" id="MobiDB-lite"/>
    </source>
</evidence>
<accession>A0AAE1A5E8</accession>
<gene>
    <name evidence="2" type="ORF">RRG08_029307</name>
</gene>
<keyword evidence="3" id="KW-1185">Reference proteome</keyword>
<sequence>MEPELPRVQPRPEKTAHTIRRPRARQPTEGFQGSPRVPPRPREDGPYSPAGLGVRHPTEGSRVPQVYNHVSPERTAQIIWPASGETTHRGSQGSPRVPPRLAPRGRPTFCRRPRGETIHLACKTRLAYGRPRFAPRGRHY</sequence>
<feature type="region of interest" description="Disordered" evidence="1">
    <location>
        <begin position="1"/>
        <end position="63"/>
    </location>
</feature>
<dbReference type="Proteomes" id="UP001283361">
    <property type="component" value="Unassembled WGS sequence"/>
</dbReference>
<protein>
    <submittedName>
        <fullName evidence="2">Uncharacterized protein</fullName>
    </submittedName>
</protein>